<dbReference type="Pfam" id="PF05761">
    <property type="entry name" value="5_nucleotid"/>
    <property type="match status" value="1"/>
</dbReference>
<proteinExistence type="inferred from homology"/>
<dbReference type="PANTHER" id="PTHR12103">
    <property type="entry name" value="5'-NUCLEOTIDASE DOMAIN-CONTAINING"/>
    <property type="match status" value="1"/>
</dbReference>
<reference evidence="5" key="2">
    <citation type="submission" date="2017-10" db="EMBL/GenBank/DDBJ databases">
        <title>Ladona fulva Genome sequencing and assembly.</title>
        <authorList>
            <person name="Murali S."/>
            <person name="Richards S."/>
            <person name="Bandaranaike D."/>
            <person name="Bellair M."/>
            <person name="Blankenburg K."/>
            <person name="Chao H."/>
            <person name="Dinh H."/>
            <person name="Doddapaneni H."/>
            <person name="Dugan-Rocha S."/>
            <person name="Elkadiri S."/>
            <person name="Gnanaolivu R."/>
            <person name="Hernandez B."/>
            <person name="Skinner E."/>
            <person name="Javaid M."/>
            <person name="Lee S."/>
            <person name="Li M."/>
            <person name="Ming W."/>
            <person name="Munidasa M."/>
            <person name="Muniz J."/>
            <person name="Nguyen L."/>
            <person name="Hughes D."/>
            <person name="Osuji N."/>
            <person name="Pu L.-L."/>
            <person name="Puazo M."/>
            <person name="Qu C."/>
            <person name="Quiroz J."/>
            <person name="Raj R."/>
            <person name="Weissenberger G."/>
            <person name="Xin Y."/>
            <person name="Zou X."/>
            <person name="Han Y."/>
            <person name="Worley K."/>
            <person name="Muzny D."/>
            <person name="Gibbs R."/>
        </authorList>
    </citation>
    <scope>NUCLEOTIDE SEQUENCE</scope>
    <source>
        <strain evidence="5">Sampled in the wild</strain>
    </source>
</reference>
<evidence type="ECO:0000256" key="1">
    <source>
        <dbReference type="ARBA" id="ARBA00009589"/>
    </source>
</evidence>
<keyword evidence="4" id="KW-0460">Magnesium</keyword>
<dbReference type="AlphaFoldDB" id="A0A8K0P1T3"/>
<comment type="caution">
    <text evidence="5">The sequence shown here is derived from an EMBL/GenBank/DDBJ whole genome shotgun (WGS) entry which is preliminary data.</text>
</comment>
<dbReference type="Gene3D" id="3.40.50.1000">
    <property type="entry name" value="HAD superfamily/HAD-like"/>
    <property type="match status" value="1"/>
</dbReference>
<keyword evidence="6" id="KW-1185">Reference proteome</keyword>
<dbReference type="PANTHER" id="PTHR12103:SF38">
    <property type="entry name" value="5'-NUCLEOTIDASE DOMAIN-CONTAINING PROTEIN 1"/>
    <property type="match status" value="1"/>
</dbReference>
<evidence type="ECO:0000256" key="4">
    <source>
        <dbReference type="ARBA" id="ARBA00022842"/>
    </source>
</evidence>
<dbReference type="GO" id="GO:0046872">
    <property type="term" value="F:metal ion binding"/>
    <property type="evidence" value="ECO:0007669"/>
    <property type="project" value="UniProtKB-KW"/>
</dbReference>
<dbReference type="InterPro" id="IPR036412">
    <property type="entry name" value="HAD-like_sf"/>
</dbReference>
<accession>A0A8K0P1T3</accession>
<dbReference type="GO" id="GO:0008253">
    <property type="term" value="F:5'-nucleotidase activity"/>
    <property type="evidence" value="ECO:0007669"/>
    <property type="project" value="TreeGrafter"/>
</dbReference>
<dbReference type="OrthoDB" id="6503940at2759"/>
<dbReference type="SUPFAM" id="SSF56784">
    <property type="entry name" value="HAD-like"/>
    <property type="match status" value="1"/>
</dbReference>
<keyword evidence="3" id="KW-0378">Hydrolase</keyword>
<gene>
    <name evidence="5" type="ORF">J437_LFUL000904</name>
</gene>
<evidence type="ECO:0000256" key="2">
    <source>
        <dbReference type="ARBA" id="ARBA00022723"/>
    </source>
</evidence>
<dbReference type="InterPro" id="IPR023214">
    <property type="entry name" value="HAD_sf"/>
</dbReference>
<comment type="similarity">
    <text evidence="1">Belongs to the 5'(3')-deoxyribonucleotidase family.</text>
</comment>
<evidence type="ECO:0000313" key="5">
    <source>
        <dbReference type="EMBL" id="KAG8229383.1"/>
    </source>
</evidence>
<evidence type="ECO:0008006" key="7">
    <source>
        <dbReference type="Google" id="ProtNLM"/>
    </source>
</evidence>
<name>A0A8K0P1T3_LADFU</name>
<reference evidence="5" key="1">
    <citation type="submission" date="2013-04" db="EMBL/GenBank/DDBJ databases">
        <authorList>
            <person name="Qu J."/>
            <person name="Murali S.C."/>
            <person name="Bandaranaike D."/>
            <person name="Bellair M."/>
            <person name="Blankenburg K."/>
            <person name="Chao H."/>
            <person name="Dinh H."/>
            <person name="Doddapaneni H."/>
            <person name="Downs B."/>
            <person name="Dugan-Rocha S."/>
            <person name="Elkadiri S."/>
            <person name="Gnanaolivu R.D."/>
            <person name="Hernandez B."/>
            <person name="Javaid M."/>
            <person name="Jayaseelan J.C."/>
            <person name="Lee S."/>
            <person name="Li M."/>
            <person name="Ming W."/>
            <person name="Munidasa M."/>
            <person name="Muniz J."/>
            <person name="Nguyen L."/>
            <person name="Ongeri F."/>
            <person name="Osuji N."/>
            <person name="Pu L.-L."/>
            <person name="Puazo M."/>
            <person name="Qu C."/>
            <person name="Quiroz J."/>
            <person name="Raj R."/>
            <person name="Weissenberger G."/>
            <person name="Xin Y."/>
            <person name="Zou X."/>
            <person name="Han Y."/>
            <person name="Richards S."/>
            <person name="Worley K."/>
            <person name="Muzny D."/>
            <person name="Gibbs R."/>
        </authorList>
    </citation>
    <scope>NUCLEOTIDE SEQUENCE</scope>
    <source>
        <strain evidence="5">Sampled in the wild</strain>
    </source>
</reference>
<keyword evidence="2" id="KW-0479">Metal-binding</keyword>
<dbReference type="InterPro" id="IPR008380">
    <property type="entry name" value="HAD-SF_hydro_IG_5-nucl"/>
</dbReference>
<evidence type="ECO:0000313" key="6">
    <source>
        <dbReference type="Proteomes" id="UP000792457"/>
    </source>
</evidence>
<sequence length="479" mass="54064">MNVLQCCFFIRNRLSSIRLPNLSPFRSMTVGVGIYACPASKQLRFLRMKKSPFSTVSSTGSNRVFRFSDYDCIGFDLDNTLVRYKLSELMNLEYNVLSQYLVNVKGYDPKYLRKTFKSGASLVQRGLLLDFKRGNIVKLGPKGVVMRACHGTRFLSDSEIESTYGPCKIWEEGAVYARDPIEAWSGPLSNKVRALLDYFDTPAALVFARIIDSIEESGSEPGREVWPDILDGLVYMFNPDNFQNEYFSSIKSNVDKYVHSVDRKVLTWLLSLRQHGKKLFLLTGSGAEFVPLIAEHALGSDWRSLFDVTISYARKPWFFLQTKEEKPFVVISESNSDKEAKVLVPRLDSYIIYEQGSWDGLRTSLEAALGKKNGGKVLYVGDNLVQDIYAPFRSSTCETATICEEMGANMSFEGSENLVDPLLMSTSWGSFFGDGGVMSYWSEIINKYSKICIPAVSVCASKSVDFPFRAIYYPDDPIY</sequence>
<organism evidence="5 6">
    <name type="scientific">Ladona fulva</name>
    <name type="common">Scarce chaser dragonfly</name>
    <name type="synonym">Libellula fulva</name>
    <dbReference type="NCBI Taxonomy" id="123851"/>
    <lineage>
        <taxon>Eukaryota</taxon>
        <taxon>Metazoa</taxon>
        <taxon>Ecdysozoa</taxon>
        <taxon>Arthropoda</taxon>
        <taxon>Hexapoda</taxon>
        <taxon>Insecta</taxon>
        <taxon>Pterygota</taxon>
        <taxon>Palaeoptera</taxon>
        <taxon>Odonata</taxon>
        <taxon>Epiprocta</taxon>
        <taxon>Anisoptera</taxon>
        <taxon>Libelluloidea</taxon>
        <taxon>Libellulidae</taxon>
        <taxon>Ladona</taxon>
    </lineage>
</organism>
<dbReference type="EMBL" id="KZ308428">
    <property type="protein sequence ID" value="KAG8229383.1"/>
    <property type="molecule type" value="Genomic_DNA"/>
</dbReference>
<protein>
    <recommendedName>
        <fullName evidence="7">5'-nucleotidase domain-containing protein 1</fullName>
    </recommendedName>
</protein>
<evidence type="ECO:0000256" key="3">
    <source>
        <dbReference type="ARBA" id="ARBA00022801"/>
    </source>
</evidence>
<dbReference type="Proteomes" id="UP000792457">
    <property type="component" value="Unassembled WGS sequence"/>
</dbReference>